<feature type="transmembrane region" description="Helical" evidence="4">
    <location>
        <begin position="352"/>
        <end position="370"/>
    </location>
</feature>
<dbReference type="AlphaFoldDB" id="A0A943UYV9"/>
<dbReference type="PRINTS" id="PR00038">
    <property type="entry name" value="HTHLUXR"/>
</dbReference>
<dbReference type="SMART" id="SM00421">
    <property type="entry name" value="HTH_LUXR"/>
    <property type="match status" value="1"/>
</dbReference>
<keyword evidence="1" id="KW-0805">Transcription regulation</keyword>
<proteinExistence type="predicted"/>
<accession>A0A943UYV9</accession>
<gene>
    <name evidence="6" type="ORF">KH142_01385</name>
</gene>
<dbReference type="GO" id="GO:0006355">
    <property type="term" value="P:regulation of DNA-templated transcription"/>
    <property type="evidence" value="ECO:0007669"/>
    <property type="project" value="InterPro"/>
</dbReference>
<dbReference type="CDD" id="cd06170">
    <property type="entry name" value="LuxR_C_like"/>
    <property type="match status" value="1"/>
</dbReference>
<protein>
    <submittedName>
        <fullName evidence="6">Helix-turn-helix transcriptional regulator</fullName>
    </submittedName>
</protein>
<dbReference type="InterPro" id="IPR036388">
    <property type="entry name" value="WH-like_DNA-bd_sf"/>
</dbReference>
<feature type="domain" description="HTH luxR-type" evidence="5">
    <location>
        <begin position="403"/>
        <end position="468"/>
    </location>
</feature>
<evidence type="ECO:0000256" key="4">
    <source>
        <dbReference type="SAM" id="Phobius"/>
    </source>
</evidence>
<comment type="caution">
    <text evidence="6">The sequence shown here is derived from an EMBL/GenBank/DDBJ whole genome shotgun (WGS) entry which is preliminary data.</text>
</comment>
<dbReference type="Proteomes" id="UP000727506">
    <property type="component" value="Unassembled WGS sequence"/>
</dbReference>
<evidence type="ECO:0000256" key="2">
    <source>
        <dbReference type="ARBA" id="ARBA00023125"/>
    </source>
</evidence>
<dbReference type="PANTHER" id="PTHR44688">
    <property type="entry name" value="DNA-BINDING TRANSCRIPTIONAL ACTIVATOR DEVR_DOSR"/>
    <property type="match status" value="1"/>
</dbReference>
<evidence type="ECO:0000313" key="7">
    <source>
        <dbReference type="Proteomes" id="UP000727506"/>
    </source>
</evidence>
<feature type="transmembrane region" description="Helical" evidence="4">
    <location>
        <begin position="79"/>
        <end position="96"/>
    </location>
</feature>
<evidence type="ECO:0000256" key="3">
    <source>
        <dbReference type="ARBA" id="ARBA00023163"/>
    </source>
</evidence>
<keyword evidence="4" id="KW-1133">Transmembrane helix</keyword>
<dbReference type="Gene3D" id="1.10.10.10">
    <property type="entry name" value="Winged helix-like DNA-binding domain superfamily/Winged helix DNA-binding domain"/>
    <property type="match status" value="1"/>
</dbReference>
<dbReference type="GO" id="GO:0003677">
    <property type="term" value="F:DNA binding"/>
    <property type="evidence" value="ECO:0007669"/>
    <property type="project" value="UniProtKB-KW"/>
</dbReference>
<keyword evidence="2" id="KW-0238">DNA-binding</keyword>
<feature type="transmembrane region" description="Helical" evidence="4">
    <location>
        <begin position="235"/>
        <end position="252"/>
    </location>
</feature>
<feature type="transmembrane region" description="Helical" evidence="4">
    <location>
        <begin position="133"/>
        <end position="151"/>
    </location>
</feature>
<name>A0A943UYV9_9ACTN</name>
<dbReference type="PROSITE" id="PS50043">
    <property type="entry name" value="HTH_LUXR_2"/>
    <property type="match status" value="1"/>
</dbReference>
<feature type="transmembrane region" description="Helical" evidence="4">
    <location>
        <begin position="20"/>
        <end position="39"/>
    </location>
</feature>
<reference evidence="6" key="1">
    <citation type="submission" date="2021-02" db="EMBL/GenBank/DDBJ databases">
        <title>Infant gut strain persistence is associated with maternal origin, phylogeny, and functional potential including surface adhesion and iron acquisition.</title>
        <authorList>
            <person name="Lou Y.C."/>
        </authorList>
    </citation>
    <scope>NUCLEOTIDE SEQUENCE</scope>
    <source>
        <strain evidence="6">L2_039_000G1_dasL2_039_000G1_concoct_11</strain>
    </source>
</reference>
<dbReference type="EMBL" id="JAGZSV010000012">
    <property type="protein sequence ID" value="MBS6940138.1"/>
    <property type="molecule type" value="Genomic_DNA"/>
</dbReference>
<feature type="transmembrane region" description="Helical" evidence="4">
    <location>
        <begin position="197"/>
        <end position="223"/>
    </location>
</feature>
<feature type="transmembrane region" description="Helical" evidence="4">
    <location>
        <begin position="288"/>
        <end position="314"/>
    </location>
</feature>
<feature type="transmembrane region" description="Helical" evidence="4">
    <location>
        <begin position="157"/>
        <end position="176"/>
    </location>
</feature>
<feature type="transmembrane region" description="Helical" evidence="4">
    <location>
        <begin position="102"/>
        <end position="121"/>
    </location>
</feature>
<dbReference type="SUPFAM" id="SSF46894">
    <property type="entry name" value="C-terminal effector domain of the bipartite response regulators"/>
    <property type="match status" value="1"/>
</dbReference>
<organism evidence="6 7">
    <name type="scientific">Slackia piriformis</name>
    <dbReference type="NCBI Taxonomy" id="626934"/>
    <lineage>
        <taxon>Bacteria</taxon>
        <taxon>Bacillati</taxon>
        <taxon>Actinomycetota</taxon>
        <taxon>Coriobacteriia</taxon>
        <taxon>Eggerthellales</taxon>
        <taxon>Eggerthellaceae</taxon>
        <taxon>Slackia</taxon>
    </lineage>
</organism>
<keyword evidence="3" id="KW-0804">Transcription</keyword>
<evidence type="ECO:0000256" key="1">
    <source>
        <dbReference type="ARBA" id="ARBA00023015"/>
    </source>
</evidence>
<dbReference type="Pfam" id="PF00196">
    <property type="entry name" value="GerE"/>
    <property type="match status" value="1"/>
</dbReference>
<dbReference type="PANTHER" id="PTHR44688:SF16">
    <property type="entry name" value="DNA-BINDING TRANSCRIPTIONAL ACTIVATOR DEVR_DOSR"/>
    <property type="match status" value="1"/>
</dbReference>
<evidence type="ECO:0000259" key="5">
    <source>
        <dbReference type="PROSITE" id="PS50043"/>
    </source>
</evidence>
<keyword evidence="4" id="KW-0812">Transmembrane</keyword>
<feature type="transmembrane region" description="Helical" evidence="4">
    <location>
        <begin position="264"/>
        <end position="282"/>
    </location>
</feature>
<feature type="transmembrane region" description="Helical" evidence="4">
    <location>
        <begin position="51"/>
        <end position="67"/>
    </location>
</feature>
<dbReference type="InterPro" id="IPR000792">
    <property type="entry name" value="Tscrpt_reg_LuxR_C"/>
</dbReference>
<dbReference type="InterPro" id="IPR016032">
    <property type="entry name" value="Sig_transdc_resp-reg_C-effctor"/>
</dbReference>
<sequence length="469" mass="49732">MAGPIQRLDSFFQRVRVRHLGLGLLVAWVYCSWFSSAFFDAADVGVASDTLKASLLFSALGFVAVMARPKKRAPLPSKVVFASGVVVSATTFLFLLSSDAALLFWASALGGFASAVLWVSWGELYCRMDRESAESCIPASLAAFVASSALICLVPDSIAGIASALLPFVSCIMVLLGESPLPNDFEFPVPTKPLARVAPSLLGLAFCAAACSMATGFVTASIAPDELGAFACGPLAFYVAGGFVAAIAAPLVISHARKVNFSSLYEWIVPLVVFSLSCRAFGSEAFDLAAFALACIASLSAEVAFYVVFVDITVRGLCLPSGAFGVFRSVVQLGFLVGGAFGQWAAGSETSASGACLVLICACVVVSPLFRHLQERFDRPSPGWGGADESEACGKEEADAFADISRKYKLSARESEVLGYLGRGRSVPYMRDVMTISKSTIETHIKHIYAKTGVHSKQELLDLVEEHRL</sequence>
<evidence type="ECO:0000313" key="6">
    <source>
        <dbReference type="EMBL" id="MBS6940138.1"/>
    </source>
</evidence>
<keyword evidence="4" id="KW-0472">Membrane</keyword>